<dbReference type="Gene3D" id="3.10.580.10">
    <property type="entry name" value="CBS-domain"/>
    <property type="match status" value="1"/>
</dbReference>
<evidence type="ECO:0000256" key="5">
    <source>
        <dbReference type="PROSITE-ProRule" id="PRU00703"/>
    </source>
</evidence>
<dbReference type="SUPFAM" id="SSF53697">
    <property type="entry name" value="SIS domain"/>
    <property type="match status" value="1"/>
</dbReference>
<evidence type="ECO:0000313" key="9">
    <source>
        <dbReference type="Proteomes" id="UP000660024"/>
    </source>
</evidence>
<protein>
    <submittedName>
        <fullName evidence="8">KpsF/GutQ family sugar-phosphate isomerase</fullName>
    </submittedName>
</protein>
<dbReference type="InterPro" id="IPR004800">
    <property type="entry name" value="KdsD/KpsF-type"/>
</dbReference>
<dbReference type="InterPro" id="IPR035474">
    <property type="entry name" value="SIS_Kpsf"/>
</dbReference>
<evidence type="ECO:0000259" key="7">
    <source>
        <dbReference type="PROSITE" id="PS51464"/>
    </source>
</evidence>
<dbReference type="PANTHER" id="PTHR42745">
    <property type="match status" value="1"/>
</dbReference>
<dbReference type="Pfam" id="PF01380">
    <property type="entry name" value="SIS"/>
    <property type="match status" value="1"/>
</dbReference>
<feature type="domain" description="SIS" evidence="7">
    <location>
        <begin position="37"/>
        <end position="179"/>
    </location>
</feature>
<dbReference type="Pfam" id="PF00571">
    <property type="entry name" value="CBS"/>
    <property type="match status" value="2"/>
</dbReference>
<dbReference type="RefSeq" id="WP_200585735.1">
    <property type="nucleotide sequence ID" value="NZ_JAEHFY010000010.1"/>
</dbReference>
<keyword evidence="9" id="KW-1185">Reference proteome</keyword>
<dbReference type="Gene3D" id="3.40.50.10490">
    <property type="entry name" value="Glucose-6-phosphate isomerase like protein, domain 1"/>
    <property type="match status" value="1"/>
</dbReference>
<feature type="domain" description="CBS" evidence="6">
    <location>
        <begin position="206"/>
        <end position="263"/>
    </location>
</feature>
<name>A0ABS1BJ98_9SPHI</name>
<dbReference type="InterPro" id="IPR050986">
    <property type="entry name" value="GutQ/KpsF_isomerases"/>
</dbReference>
<dbReference type="EMBL" id="JAEHFY010000010">
    <property type="protein sequence ID" value="MBK0382922.1"/>
    <property type="molecule type" value="Genomic_DNA"/>
</dbReference>
<evidence type="ECO:0000256" key="3">
    <source>
        <dbReference type="ARBA" id="ARBA00023122"/>
    </source>
</evidence>
<sequence>MKSVQEILEVAKNTILIEASALKQLLEQLKPDFAHLIIEILNLKGRVIITGVGKSAIIAQKIVATFNSTGTPAIFMHAADAIHGDLGIIQKDDLVLCLSKSGNTSEIKVLIPLLKQGKNKLACIVGDTTSYLAKQADYVIDASVKTEACPNNLAPTTSTTAQLALGDALAVCLLDCRAFTKEDFAKYHPGGALGKKLYLKVGDLSALNEKPQIGLTANIREVILEITKKRLGIVAVLDDEKLVGVITDGDLRRMMENYQSFESLKAADILSKNPKTIDANEMAVNALTLMKKHNITQLLVKRDKMYDGVVHLHDLLKEGII</sequence>
<comment type="caution">
    <text evidence="8">The sequence shown here is derived from an EMBL/GenBank/DDBJ whole genome shotgun (WGS) entry which is preliminary data.</text>
</comment>
<evidence type="ECO:0000256" key="1">
    <source>
        <dbReference type="ARBA" id="ARBA00008165"/>
    </source>
</evidence>
<dbReference type="InterPro" id="IPR046348">
    <property type="entry name" value="SIS_dom_sf"/>
</dbReference>
<gene>
    <name evidence="8" type="ORF">I5M32_08115</name>
</gene>
<keyword evidence="2" id="KW-0677">Repeat</keyword>
<dbReference type="InterPro" id="IPR001347">
    <property type="entry name" value="SIS_dom"/>
</dbReference>
<proteinExistence type="inferred from homology"/>
<dbReference type="GO" id="GO:0016853">
    <property type="term" value="F:isomerase activity"/>
    <property type="evidence" value="ECO:0007669"/>
    <property type="project" value="UniProtKB-KW"/>
</dbReference>
<evidence type="ECO:0000259" key="6">
    <source>
        <dbReference type="PROSITE" id="PS51371"/>
    </source>
</evidence>
<evidence type="ECO:0000256" key="4">
    <source>
        <dbReference type="PIRNR" id="PIRNR004692"/>
    </source>
</evidence>
<accession>A0ABS1BJ98</accession>
<dbReference type="PANTHER" id="PTHR42745:SF1">
    <property type="entry name" value="ARABINOSE 5-PHOSPHATE ISOMERASE KDSD"/>
    <property type="match status" value="1"/>
</dbReference>
<reference evidence="8 9" key="1">
    <citation type="submission" date="2020-12" db="EMBL/GenBank/DDBJ databases">
        <title>Bacterial novel species Pedobacter sp. SD-b isolated from soil.</title>
        <authorList>
            <person name="Jung H.-Y."/>
        </authorList>
    </citation>
    <scope>NUCLEOTIDE SEQUENCE [LARGE SCALE GENOMIC DNA]</scope>
    <source>
        <strain evidence="8 9">SD-b</strain>
    </source>
</reference>
<dbReference type="CDD" id="cd05014">
    <property type="entry name" value="SIS_Kpsf"/>
    <property type="match status" value="1"/>
</dbReference>
<keyword evidence="8" id="KW-0413">Isomerase</keyword>
<evidence type="ECO:0000256" key="2">
    <source>
        <dbReference type="ARBA" id="ARBA00022737"/>
    </source>
</evidence>
<dbReference type="CDD" id="cd04604">
    <property type="entry name" value="CBS_pair_SIS_assoc"/>
    <property type="match status" value="1"/>
</dbReference>
<organism evidence="8 9">
    <name type="scientific">Pedobacter segetis</name>
    <dbReference type="NCBI Taxonomy" id="2793069"/>
    <lineage>
        <taxon>Bacteria</taxon>
        <taxon>Pseudomonadati</taxon>
        <taxon>Bacteroidota</taxon>
        <taxon>Sphingobacteriia</taxon>
        <taxon>Sphingobacteriales</taxon>
        <taxon>Sphingobacteriaceae</taxon>
        <taxon>Pedobacter</taxon>
    </lineage>
</organism>
<keyword evidence="3 5" id="KW-0129">CBS domain</keyword>
<dbReference type="InterPro" id="IPR046342">
    <property type="entry name" value="CBS_dom_sf"/>
</dbReference>
<dbReference type="InterPro" id="IPR000644">
    <property type="entry name" value="CBS_dom"/>
</dbReference>
<dbReference type="PROSITE" id="PS51464">
    <property type="entry name" value="SIS"/>
    <property type="match status" value="1"/>
</dbReference>
<dbReference type="Proteomes" id="UP000660024">
    <property type="component" value="Unassembled WGS sequence"/>
</dbReference>
<dbReference type="PROSITE" id="PS51371">
    <property type="entry name" value="CBS"/>
    <property type="match status" value="1"/>
</dbReference>
<evidence type="ECO:0000313" key="8">
    <source>
        <dbReference type="EMBL" id="MBK0382922.1"/>
    </source>
</evidence>
<comment type="similarity">
    <text evidence="1 4">Belongs to the SIS family. GutQ/KpsF subfamily.</text>
</comment>
<dbReference type="PIRSF" id="PIRSF004692">
    <property type="entry name" value="KdsD_KpsF"/>
    <property type="match status" value="1"/>
</dbReference>
<dbReference type="NCBIfam" id="TIGR00393">
    <property type="entry name" value="kpsF"/>
    <property type="match status" value="1"/>
</dbReference>